<gene>
    <name evidence="1" type="ORF">EKPV-NSW-ORF136</name>
</gene>
<evidence type="ECO:0000313" key="2">
    <source>
        <dbReference type="Proteomes" id="UP000318014"/>
    </source>
</evidence>
<reference evidence="1 2" key="1">
    <citation type="journal article" date="2017" name="Sci. Rep.">
        <title>Molecular and microscopic characterization of a novel Eastern grey kangaroopox virus genome directly from a clinical sample.</title>
        <authorList>
            <person name="Sarker S."/>
            <person name="Roberts H.K."/>
            <person name="Tidd N."/>
            <person name="Ault S."/>
            <person name="Ladmore G."/>
            <person name="Peters A."/>
            <person name="Forwood J.K."/>
            <person name="Helbig K."/>
            <person name="Raidal S.R."/>
        </authorList>
    </citation>
    <scope>NUCLEOTIDE SEQUENCE [LARGE SCALE GENOMIC DNA]</scope>
    <source>
        <strain evidence="1 2">NSW</strain>
    </source>
</reference>
<accession>A0A2H4QTP1</accession>
<protein>
    <submittedName>
        <fullName evidence="1">Uncharacterized protein</fullName>
    </submittedName>
</protein>
<sequence>MKTSPQRGRAPVSTITTELSSTNIYPVGIHEVAVVNTEEVEKHEHADHCHGYWQPPYELFLRIYRSIALALFDGVTRACAAACGDQVSCRVNEFQRLDIDTATYILTILALYVLAE</sequence>
<dbReference type="EMBL" id="MF661791">
    <property type="protein sequence ID" value="ATX75123.1"/>
    <property type="molecule type" value="Genomic_DNA"/>
</dbReference>
<evidence type="ECO:0000313" key="1">
    <source>
        <dbReference type="EMBL" id="ATX75123.1"/>
    </source>
</evidence>
<dbReference type="Proteomes" id="UP000318014">
    <property type="component" value="Genome"/>
</dbReference>
<proteinExistence type="predicted"/>
<organism evidence="1 2">
    <name type="scientific">Eastern grey kangaroopox virus</name>
    <dbReference type="NCBI Taxonomy" id="2042482"/>
    <lineage>
        <taxon>Viruses</taxon>
        <taxon>Varidnaviria</taxon>
        <taxon>Bamfordvirae</taxon>
        <taxon>Nucleocytoviricota</taxon>
        <taxon>Pokkesviricetes</taxon>
        <taxon>Chitovirales</taxon>
        <taxon>Poxviridae</taxon>
        <taxon>Chordopoxvirinae</taxon>
        <taxon>Macropopoxvirus</taxon>
        <taxon>Macropopoxvirus mgiganteuspox</taxon>
        <taxon>Eastern kangaroopox virus</taxon>
    </lineage>
</organism>
<name>A0A2H4QTP1_9POXV</name>